<comment type="caution">
    <text evidence="2">The sequence shown here is derived from an EMBL/GenBank/DDBJ whole genome shotgun (WGS) entry which is preliminary data.</text>
</comment>
<evidence type="ECO:0000313" key="2">
    <source>
        <dbReference type="EMBL" id="MFB9756856.1"/>
    </source>
</evidence>
<evidence type="ECO:0000259" key="1">
    <source>
        <dbReference type="Pfam" id="PF00534"/>
    </source>
</evidence>
<dbReference type="SUPFAM" id="SSF53756">
    <property type="entry name" value="UDP-Glycosyltransferase/glycogen phosphorylase"/>
    <property type="match status" value="1"/>
</dbReference>
<dbReference type="Gene3D" id="3.40.50.2000">
    <property type="entry name" value="Glycogen Phosphorylase B"/>
    <property type="match status" value="2"/>
</dbReference>
<dbReference type="RefSeq" id="WP_344904487.1">
    <property type="nucleotide sequence ID" value="NZ_BAAAYO010000002.1"/>
</dbReference>
<dbReference type="EC" id="2.4.-.-" evidence="2"/>
<keyword evidence="2" id="KW-0328">Glycosyltransferase</keyword>
<protein>
    <submittedName>
        <fullName evidence="2">Glycosyltransferase family 4 protein</fullName>
        <ecNumber evidence="2">2.4.-.-</ecNumber>
    </submittedName>
</protein>
<keyword evidence="2" id="KW-0808">Transferase</keyword>
<dbReference type="InterPro" id="IPR001296">
    <property type="entry name" value="Glyco_trans_1"/>
</dbReference>
<evidence type="ECO:0000313" key="3">
    <source>
        <dbReference type="Proteomes" id="UP001589619"/>
    </source>
</evidence>
<proteinExistence type="predicted"/>
<dbReference type="GO" id="GO:0016757">
    <property type="term" value="F:glycosyltransferase activity"/>
    <property type="evidence" value="ECO:0007669"/>
    <property type="project" value="UniProtKB-KW"/>
</dbReference>
<organism evidence="2 3">
    <name type="scientific">Paenibacillus hodogayensis</name>
    <dbReference type="NCBI Taxonomy" id="279208"/>
    <lineage>
        <taxon>Bacteria</taxon>
        <taxon>Bacillati</taxon>
        <taxon>Bacillota</taxon>
        <taxon>Bacilli</taxon>
        <taxon>Bacillales</taxon>
        <taxon>Paenibacillaceae</taxon>
        <taxon>Paenibacillus</taxon>
    </lineage>
</organism>
<dbReference type="EMBL" id="JBHMAG010000029">
    <property type="protein sequence ID" value="MFB9756856.1"/>
    <property type="molecule type" value="Genomic_DNA"/>
</dbReference>
<sequence>MKVKQHVIIVGPLPPPISGQSLAVQMLVDGFTERDLPYCIINLSSGTGEKINTKSRALQYVRILLDFMRKTAFGKKTVYITIAQSLQGFWRDFFMIWFARLFGHRILLHLHGGNYDGFYAKQPAWIRVVIRATLRKAHGLYVLGEKLRGMFDFEPALTSKISVITNGIPIKAEDRCGRKRLPNSSEEPIRLLYLSNLIESKGYLHVLEAVRQLVHNSQLNVKCSFYGRFLANRDDIIVRDAEHGRQLFESYVLQNGLKDYVEYGGSVEGEAKIKALEQAHFFVLPTNYDNEGQPLAIIEAMAYGNVVITTDYRAISDMVTDKQNGAFVPFADPDSIARIISEIAADRERYEDMSDAAKIRFLNQFTREAHLERMFSLLLEEKHDTTQNSRYGRMNNV</sequence>
<feature type="domain" description="Glycosyl transferase family 1" evidence="1">
    <location>
        <begin position="183"/>
        <end position="358"/>
    </location>
</feature>
<dbReference type="PANTHER" id="PTHR12526">
    <property type="entry name" value="GLYCOSYLTRANSFERASE"/>
    <property type="match status" value="1"/>
</dbReference>
<dbReference type="Proteomes" id="UP001589619">
    <property type="component" value="Unassembled WGS sequence"/>
</dbReference>
<name>A0ABV5W8F8_9BACL</name>
<accession>A0ABV5W8F8</accession>
<dbReference type="Pfam" id="PF00534">
    <property type="entry name" value="Glycos_transf_1"/>
    <property type="match status" value="1"/>
</dbReference>
<keyword evidence="3" id="KW-1185">Reference proteome</keyword>
<gene>
    <name evidence="2" type="ORF">ACFFNY_35260</name>
</gene>
<reference evidence="2 3" key="1">
    <citation type="submission" date="2024-09" db="EMBL/GenBank/DDBJ databases">
        <authorList>
            <person name="Sun Q."/>
            <person name="Mori K."/>
        </authorList>
    </citation>
    <scope>NUCLEOTIDE SEQUENCE [LARGE SCALE GENOMIC DNA]</scope>
    <source>
        <strain evidence="2 3">JCM 12520</strain>
    </source>
</reference>
<dbReference type="CDD" id="cd03801">
    <property type="entry name" value="GT4_PimA-like"/>
    <property type="match status" value="1"/>
</dbReference>